<comment type="caution">
    <text evidence="3">The sequence shown here is derived from an EMBL/GenBank/DDBJ whole genome shotgun (WGS) entry which is preliminary data.</text>
</comment>
<dbReference type="InterPro" id="IPR002347">
    <property type="entry name" value="SDR_fam"/>
</dbReference>
<dbReference type="RefSeq" id="WP_111350195.1">
    <property type="nucleotide sequence ID" value="NZ_QLII01000001.1"/>
</dbReference>
<protein>
    <recommendedName>
        <fullName evidence="5">SDR family NAD(P)-dependent oxidoreductase</fullName>
    </recommendedName>
</protein>
<evidence type="ECO:0000313" key="4">
    <source>
        <dbReference type="Proteomes" id="UP000249016"/>
    </source>
</evidence>
<accession>A0A327NX07</accession>
<dbReference type="SUPFAM" id="SSF51735">
    <property type="entry name" value="NAD(P)-binding Rossmann-fold domains"/>
    <property type="match status" value="1"/>
</dbReference>
<evidence type="ECO:0000313" key="3">
    <source>
        <dbReference type="EMBL" id="RAI78414.1"/>
    </source>
</evidence>
<sequence>MQTIIITGATSGIGYECALELARMAPDKQIIIPCRNLQSGQKIVQQIQQHTRHQHVICMPLDLESLQSVREFVQLFSEQPHRELVALLNNAGIQHADETRSTKDGFEATFGVNHLAPFYLTLLLLPFMSAGSSITFTASGTHDPKQTTGMPAPVYTNAEQLAYPEKMDESPVAVGQKRYTTSKLCNVLTTYSLQKRIEKLNIRVNAFDPGFVPGTGLARSYSPFLKFISNYIFKLLILLHPNVHTARQSGKSLANLAYGDTYKVYTGKYFEGKKEILSSEDSYRQDLQKDLWETSLKLIGIKPEQTSISLQ</sequence>
<dbReference type="Gene3D" id="3.40.50.720">
    <property type="entry name" value="NAD(P)-binding Rossmann-like Domain"/>
    <property type="match status" value="1"/>
</dbReference>
<gene>
    <name evidence="3" type="ORF">HMF3257_10005</name>
</gene>
<name>A0A327NX07_9BACT</name>
<dbReference type="Proteomes" id="UP000249016">
    <property type="component" value="Unassembled WGS sequence"/>
</dbReference>
<dbReference type="OrthoDB" id="597510at2"/>
<dbReference type="EMBL" id="QLII01000001">
    <property type="protein sequence ID" value="RAI78414.1"/>
    <property type="molecule type" value="Genomic_DNA"/>
</dbReference>
<evidence type="ECO:0008006" key="5">
    <source>
        <dbReference type="Google" id="ProtNLM"/>
    </source>
</evidence>
<organism evidence="3 4">
    <name type="scientific">Spirosoma telluris</name>
    <dbReference type="NCBI Taxonomy" id="2183553"/>
    <lineage>
        <taxon>Bacteria</taxon>
        <taxon>Pseudomonadati</taxon>
        <taxon>Bacteroidota</taxon>
        <taxon>Cytophagia</taxon>
        <taxon>Cytophagales</taxon>
        <taxon>Cytophagaceae</taxon>
        <taxon>Spirosoma</taxon>
    </lineage>
</organism>
<dbReference type="PANTHER" id="PTHR24320">
    <property type="entry name" value="RETINOL DEHYDROGENASE"/>
    <property type="match status" value="1"/>
</dbReference>
<reference evidence="3 4" key="1">
    <citation type="submission" date="2018-06" db="EMBL/GenBank/DDBJ databases">
        <title>Spirosoma sp. HMF3257 Genome sequencing and assembly.</title>
        <authorList>
            <person name="Kang H."/>
            <person name="Cha I."/>
            <person name="Kim H."/>
            <person name="Kang J."/>
            <person name="Joh K."/>
        </authorList>
    </citation>
    <scope>NUCLEOTIDE SEQUENCE [LARGE SCALE GENOMIC DNA]</scope>
    <source>
        <strain evidence="3 4">HMF3257</strain>
    </source>
</reference>
<proteinExistence type="inferred from homology"/>
<dbReference type="Pfam" id="PF00106">
    <property type="entry name" value="adh_short"/>
    <property type="match status" value="1"/>
</dbReference>
<dbReference type="PANTHER" id="PTHR24320:SF152">
    <property type="entry name" value="SHORT-CHAIN DEHYDROGENASE_REDUCTASE FAMILY PROTEIN"/>
    <property type="match status" value="1"/>
</dbReference>
<keyword evidence="4" id="KW-1185">Reference proteome</keyword>
<dbReference type="PRINTS" id="PR00081">
    <property type="entry name" value="GDHRDH"/>
</dbReference>
<evidence type="ECO:0000256" key="2">
    <source>
        <dbReference type="ARBA" id="ARBA00023002"/>
    </source>
</evidence>
<keyword evidence="2" id="KW-0560">Oxidoreductase</keyword>
<dbReference type="AlphaFoldDB" id="A0A327NX07"/>
<dbReference type="InterPro" id="IPR036291">
    <property type="entry name" value="NAD(P)-bd_dom_sf"/>
</dbReference>
<evidence type="ECO:0000256" key="1">
    <source>
        <dbReference type="ARBA" id="ARBA00006484"/>
    </source>
</evidence>
<comment type="similarity">
    <text evidence="1">Belongs to the short-chain dehydrogenases/reductases (SDR) family.</text>
</comment>
<dbReference type="GO" id="GO:0016491">
    <property type="term" value="F:oxidoreductase activity"/>
    <property type="evidence" value="ECO:0007669"/>
    <property type="project" value="UniProtKB-KW"/>
</dbReference>